<dbReference type="CDD" id="cd00063">
    <property type="entry name" value="FN3"/>
    <property type="match status" value="1"/>
</dbReference>
<dbReference type="Pfam" id="PF00041">
    <property type="entry name" value="fn3"/>
    <property type="match status" value="1"/>
</dbReference>
<dbReference type="GO" id="GO:0016020">
    <property type="term" value="C:membrane"/>
    <property type="evidence" value="ECO:0007669"/>
    <property type="project" value="UniProtKB-SubCell"/>
</dbReference>
<dbReference type="AlphaFoldDB" id="A0A9D3YIC0"/>
<gene>
    <name evidence="4" type="ORF">DPMN_076020</name>
</gene>
<dbReference type="Proteomes" id="UP000828390">
    <property type="component" value="Unassembled WGS sequence"/>
</dbReference>
<evidence type="ECO:0000259" key="3">
    <source>
        <dbReference type="PROSITE" id="PS50853"/>
    </source>
</evidence>
<reference evidence="4" key="2">
    <citation type="submission" date="2020-11" db="EMBL/GenBank/DDBJ databases">
        <authorList>
            <person name="McCartney M.A."/>
            <person name="Auch B."/>
            <person name="Kono T."/>
            <person name="Mallez S."/>
            <person name="Becker A."/>
            <person name="Gohl D.M."/>
            <person name="Silverstein K.A.T."/>
            <person name="Koren S."/>
            <person name="Bechman K.B."/>
            <person name="Herman A."/>
            <person name="Abrahante J.E."/>
            <person name="Garbe J."/>
        </authorList>
    </citation>
    <scope>NUCLEOTIDE SEQUENCE</scope>
    <source>
        <strain evidence="4">Duluth1</strain>
        <tissue evidence="4">Whole animal</tissue>
    </source>
</reference>
<dbReference type="EMBL" id="JAIWYP010000015">
    <property type="protein sequence ID" value="KAH3701037.1"/>
    <property type="molecule type" value="Genomic_DNA"/>
</dbReference>
<sequence>MGSSDITVNENVSSTIACYVDSNPGSAITLLKDGILIKKTWGSHELESTLRNYCNDSGVYTCTSVNDYNTDGASIKNIYYNVQCAPRRSPNRDILKNVSSANNENVTLVFYTIAYPAPQFSWQKCAPTCTKITDGMKYKIVSEDLESNLTVLNIQQSDYGSYQVVVSNTIGSAWIEHYNILRQAKPSVPGYFHYTQHLQNQTTVAFYWLPGDNGGSVQTFIIEYKTTGSQVWEQISVVEKTSTPLMNASVDNLSTGTEYQARIFARNKFGASYGTDTITFLTPASTTRATHQSLSQVWCIVGAVVPGILLVGFISVLIFLRLTNHIHFTKKGVHEGLASASTTKTAAADDPANVTMAHYEALTPGQRSTSVYSSLQHPTSTDNRFAQRTALGAHDIELQEQSAYQNP</sequence>
<name>A0A9D3YIC0_DREPO</name>
<evidence type="ECO:0000313" key="4">
    <source>
        <dbReference type="EMBL" id="KAH3701037.1"/>
    </source>
</evidence>
<evidence type="ECO:0000256" key="1">
    <source>
        <dbReference type="ARBA" id="ARBA00023157"/>
    </source>
</evidence>
<dbReference type="PANTHER" id="PTHR44170:SF6">
    <property type="entry name" value="CONTACTIN"/>
    <property type="match status" value="1"/>
</dbReference>
<reference evidence="4" key="1">
    <citation type="journal article" date="2019" name="bioRxiv">
        <title>The Genome of the Zebra Mussel, Dreissena polymorpha: A Resource for Invasive Species Research.</title>
        <authorList>
            <person name="McCartney M.A."/>
            <person name="Auch B."/>
            <person name="Kono T."/>
            <person name="Mallez S."/>
            <person name="Zhang Y."/>
            <person name="Obille A."/>
            <person name="Becker A."/>
            <person name="Abrahante J.E."/>
            <person name="Garbe J."/>
            <person name="Badalamenti J.P."/>
            <person name="Herman A."/>
            <person name="Mangelson H."/>
            <person name="Liachko I."/>
            <person name="Sullivan S."/>
            <person name="Sone E.D."/>
            <person name="Koren S."/>
            <person name="Silverstein K.A.T."/>
            <person name="Beckman K.B."/>
            <person name="Gohl D.M."/>
        </authorList>
    </citation>
    <scope>NUCLEOTIDE SEQUENCE</scope>
    <source>
        <strain evidence="4">Duluth1</strain>
        <tissue evidence="4">Whole animal</tissue>
    </source>
</reference>
<comment type="caution">
    <text evidence="4">The sequence shown here is derived from an EMBL/GenBank/DDBJ whole genome shotgun (WGS) entry which is preliminary data.</text>
</comment>
<evidence type="ECO:0000313" key="5">
    <source>
        <dbReference type="Proteomes" id="UP000828390"/>
    </source>
</evidence>
<dbReference type="InterPro" id="IPR003961">
    <property type="entry name" value="FN3_dom"/>
</dbReference>
<dbReference type="InterPro" id="IPR013098">
    <property type="entry name" value="Ig_I-set"/>
</dbReference>
<evidence type="ECO:0000256" key="2">
    <source>
        <dbReference type="SAM" id="Phobius"/>
    </source>
</evidence>
<proteinExistence type="predicted"/>
<keyword evidence="1" id="KW-1015">Disulfide bond</keyword>
<dbReference type="PANTHER" id="PTHR44170">
    <property type="entry name" value="PROTEIN SIDEKICK"/>
    <property type="match status" value="1"/>
</dbReference>
<dbReference type="SUPFAM" id="SSF49265">
    <property type="entry name" value="Fibronectin type III"/>
    <property type="match status" value="1"/>
</dbReference>
<keyword evidence="2" id="KW-0812">Transmembrane</keyword>
<dbReference type="GO" id="GO:0098609">
    <property type="term" value="P:cell-cell adhesion"/>
    <property type="evidence" value="ECO:0007669"/>
    <property type="project" value="TreeGrafter"/>
</dbReference>
<dbReference type="SUPFAM" id="SSF48726">
    <property type="entry name" value="Immunoglobulin"/>
    <property type="match status" value="1"/>
</dbReference>
<feature type="transmembrane region" description="Helical" evidence="2">
    <location>
        <begin position="295"/>
        <end position="320"/>
    </location>
</feature>
<feature type="domain" description="Fibronectin type-III" evidence="3">
    <location>
        <begin position="188"/>
        <end position="285"/>
    </location>
</feature>
<dbReference type="PROSITE" id="PS50853">
    <property type="entry name" value="FN3"/>
    <property type="match status" value="1"/>
</dbReference>
<dbReference type="CDD" id="cd00096">
    <property type="entry name" value="Ig"/>
    <property type="match status" value="1"/>
</dbReference>
<dbReference type="Pfam" id="PF07679">
    <property type="entry name" value="I-set"/>
    <property type="match status" value="1"/>
</dbReference>
<keyword evidence="2" id="KW-0472">Membrane</keyword>
<dbReference type="Gene3D" id="2.60.40.10">
    <property type="entry name" value="Immunoglobulins"/>
    <property type="match status" value="3"/>
</dbReference>
<keyword evidence="2" id="KW-1133">Transmembrane helix</keyword>
<dbReference type="SMART" id="SM00060">
    <property type="entry name" value="FN3"/>
    <property type="match status" value="1"/>
</dbReference>
<dbReference type="InterPro" id="IPR013783">
    <property type="entry name" value="Ig-like_fold"/>
</dbReference>
<dbReference type="InterPro" id="IPR036179">
    <property type="entry name" value="Ig-like_dom_sf"/>
</dbReference>
<keyword evidence="5" id="KW-1185">Reference proteome</keyword>
<accession>A0A9D3YIC0</accession>
<dbReference type="InterPro" id="IPR036116">
    <property type="entry name" value="FN3_sf"/>
</dbReference>
<protein>
    <recommendedName>
        <fullName evidence="3">Fibronectin type-III domain-containing protein</fullName>
    </recommendedName>
</protein>
<organism evidence="4 5">
    <name type="scientific">Dreissena polymorpha</name>
    <name type="common">Zebra mussel</name>
    <name type="synonym">Mytilus polymorpha</name>
    <dbReference type="NCBI Taxonomy" id="45954"/>
    <lineage>
        <taxon>Eukaryota</taxon>
        <taxon>Metazoa</taxon>
        <taxon>Spiralia</taxon>
        <taxon>Lophotrochozoa</taxon>
        <taxon>Mollusca</taxon>
        <taxon>Bivalvia</taxon>
        <taxon>Autobranchia</taxon>
        <taxon>Heteroconchia</taxon>
        <taxon>Euheterodonta</taxon>
        <taxon>Imparidentia</taxon>
        <taxon>Neoheterodontei</taxon>
        <taxon>Myida</taxon>
        <taxon>Dreissenoidea</taxon>
        <taxon>Dreissenidae</taxon>
        <taxon>Dreissena</taxon>
    </lineage>
</organism>